<protein>
    <submittedName>
        <fullName evidence="5">Related to CYB2-lactate dehydrogenase cytochrome b2</fullName>
    </submittedName>
</protein>
<evidence type="ECO:0000259" key="4">
    <source>
        <dbReference type="PROSITE" id="PS51349"/>
    </source>
</evidence>
<dbReference type="STRING" id="112498.A0A2D3VJG4"/>
<dbReference type="EMBL" id="FJUY01000016">
    <property type="protein sequence ID" value="CZT23449.1"/>
    <property type="molecule type" value="Genomic_DNA"/>
</dbReference>
<evidence type="ECO:0000256" key="3">
    <source>
        <dbReference type="SAM" id="SignalP"/>
    </source>
</evidence>
<evidence type="ECO:0000313" key="5">
    <source>
        <dbReference type="EMBL" id="CZT23449.1"/>
    </source>
</evidence>
<sequence length="276" mass="30665">MFWGSFVLLPAVLGPLVHAARHFLEEPDTGHASFFQSITNETSSLPELEDIATLYDFQYVAQQHLNETSYTYYRNGAGGEWSYRNNLEAFPRLRFRPRVMLNINNVEESLPTRILGFNFSAPFFIAPAARAGYAHPDGEMALTQGAAAGNILYIPSDLSTRTKADIQSARATGQIMFQQLYLDPLNGTKTMQQIRQAEELGFNALIVTVDSPADSNRPRAIRMGVGSADDAYTSFTWDQLDEIQAQTQLPIIAQGNTNVGRRGDWCAEGIEGDVFE</sequence>
<feature type="chain" id="PRO_5013716474" evidence="3">
    <location>
        <begin position="20"/>
        <end position="276"/>
    </location>
</feature>
<reference evidence="5 6" key="1">
    <citation type="submission" date="2016-03" db="EMBL/GenBank/DDBJ databases">
        <authorList>
            <person name="Ploux O."/>
        </authorList>
    </citation>
    <scope>NUCLEOTIDE SEQUENCE [LARGE SCALE GENOMIC DNA]</scope>
    <source>
        <strain evidence="5 6">URUG2</strain>
    </source>
</reference>
<dbReference type="SUPFAM" id="SSF51395">
    <property type="entry name" value="FMN-linked oxidoreductases"/>
    <property type="match status" value="1"/>
</dbReference>
<keyword evidence="3" id="KW-0732">Signal</keyword>
<dbReference type="RefSeq" id="XP_023630173.1">
    <property type="nucleotide sequence ID" value="XM_023774405.1"/>
</dbReference>
<dbReference type="PANTHER" id="PTHR10578">
    <property type="entry name" value="S -2-HYDROXY-ACID OXIDASE-RELATED"/>
    <property type="match status" value="1"/>
</dbReference>
<dbReference type="GO" id="GO:0016491">
    <property type="term" value="F:oxidoreductase activity"/>
    <property type="evidence" value="ECO:0007669"/>
    <property type="project" value="UniProtKB-KW"/>
</dbReference>
<dbReference type="AlphaFoldDB" id="A0A2D3VJG4"/>
<dbReference type="OrthoDB" id="1925334at2759"/>
<name>A0A2D3VJG4_9PEZI</name>
<dbReference type="GeneID" id="35604235"/>
<keyword evidence="6" id="KW-1185">Reference proteome</keyword>
<dbReference type="PROSITE" id="PS51349">
    <property type="entry name" value="FMN_HYDROXY_ACID_DH_2"/>
    <property type="match status" value="1"/>
</dbReference>
<feature type="domain" description="FMN hydroxy acid dehydrogenase" evidence="4">
    <location>
        <begin position="46"/>
        <end position="276"/>
    </location>
</feature>
<dbReference type="InterPro" id="IPR037396">
    <property type="entry name" value="FMN_HAD"/>
</dbReference>
<dbReference type="Pfam" id="PF01070">
    <property type="entry name" value="FMN_dh"/>
    <property type="match status" value="1"/>
</dbReference>
<evidence type="ECO:0000256" key="2">
    <source>
        <dbReference type="ARBA" id="ARBA00023002"/>
    </source>
</evidence>
<dbReference type="InterPro" id="IPR013785">
    <property type="entry name" value="Aldolase_TIM"/>
</dbReference>
<dbReference type="Proteomes" id="UP000225277">
    <property type="component" value="Unassembled WGS sequence"/>
</dbReference>
<proteinExistence type="predicted"/>
<dbReference type="Gene3D" id="3.20.20.70">
    <property type="entry name" value="Aldolase class I"/>
    <property type="match status" value="1"/>
</dbReference>
<accession>A0A2D3VJG4</accession>
<evidence type="ECO:0000256" key="1">
    <source>
        <dbReference type="ARBA" id="ARBA00001917"/>
    </source>
</evidence>
<gene>
    <name evidence="5" type="ORF">RCC_09163</name>
</gene>
<dbReference type="PANTHER" id="PTHR10578:SF140">
    <property type="entry name" value="FMN HYDROXY ACID DEHYDROGENASE DOMAIN-CONTAINING PROTEIN"/>
    <property type="match status" value="1"/>
</dbReference>
<feature type="signal peptide" evidence="3">
    <location>
        <begin position="1"/>
        <end position="19"/>
    </location>
</feature>
<dbReference type="InterPro" id="IPR000262">
    <property type="entry name" value="FMN-dep_DH"/>
</dbReference>
<evidence type="ECO:0000313" key="6">
    <source>
        <dbReference type="Proteomes" id="UP000225277"/>
    </source>
</evidence>
<organism evidence="5 6">
    <name type="scientific">Ramularia collo-cygni</name>
    <dbReference type="NCBI Taxonomy" id="112498"/>
    <lineage>
        <taxon>Eukaryota</taxon>
        <taxon>Fungi</taxon>
        <taxon>Dikarya</taxon>
        <taxon>Ascomycota</taxon>
        <taxon>Pezizomycotina</taxon>
        <taxon>Dothideomycetes</taxon>
        <taxon>Dothideomycetidae</taxon>
        <taxon>Mycosphaerellales</taxon>
        <taxon>Mycosphaerellaceae</taxon>
        <taxon>Ramularia</taxon>
    </lineage>
</organism>
<comment type="cofactor">
    <cofactor evidence="1">
        <name>FMN</name>
        <dbReference type="ChEBI" id="CHEBI:58210"/>
    </cofactor>
</comment>
<keyword evidence="2" id="KW-0560">Oxidoreductase</keyword>